<evidence type="ECO:0008006" key="7">
    <source>
        <dbReference type="Google" id="ProtNLM"/>
    </source>
</evidence>
<evidence type="ECO:0000256" key="4">
    <source>
        <dbReference type="SAM" id="MobiDB-lite"/>
    </source>
</evidence>
<dbReference type="GO" id="GO:0032259">
    <property type="term" value="P:methylation"/>
    <property type="evidence" value="ECO:0007669"/>
    <property type="project" value="UniProtKB-KW"/>
</dbReference>
<dbReference type="InterPro" id="IPR050600">
    <property type="entry name" value="SETD3_SETD6_MTase"/>
</dbReference>
<sequence>MAKDSHSVLKQNALLTQLLNLSPSQASTPTPLVHISDQVPAGRGLVFICPVEAQQVLLTLPADTLINVKSFKSFFRPELLPLQASVTRGGEGRSDEGRLSSALLLTLLLARAHVETELGRGRSKATTKDDVLRLFVQTLPGTFDSVPLTWSLVASRLKEEREGKTSWKGDFFASLLQALPPHSRNLQQKVRHRFESDWSTFLSLRDSNCDVLTEPSLLTSDPALARDIIHAIEKPLFLWAWHCVNSRCVFLPLGLARHGDNFTLAPMLDMANHTSDPARECKVGYLPDGGLQMYAPDVPQGRSPSVTKEGDECFITYGAHSNESLLSEYGFVLPRDLSPDQQWQGSRYVDVLVDPEVEDLLNRQGEEGEEKIELLQNRGYWGEFTLHPYPEPHPSHRLVPALRLAALNLRATPAEGSAPKVAKTKANAGVKAGRKVHPVDGRGGASDLDKWEETLTGYRDTVSEENERKAHELLIQLCESRRKKNGGARRHLAEARVTLESHTDEADAGIRTRLEPDLDGCKLSLAFVEQLLDEEDAVLRLVGQSAQDGVEW</sequence>
<evidence type="ECO:0000256" key="2">
    <source>
        <dbReference type="ARBA" id="ARBA00022679"/>
    </source>
</evidence>
<organism evidence="5 6">
    <name type="scientific">Kalmanozyma brasiliensis (strain GHG001)</name>
    <name type="common">Yeast</name>
    <name type="synonym">Pseudozyma brasiliensis</name>
    <dbReference type="NCBI Taxonomy" id="1365824"/>
    <lineage>
        <taxon>Eukaryota</taxon>
        <taxon>Fungi</taxon>
        <taxon>Dikarya</taxon>
        <taxon>Basidiomycota</taxon>
        <taxon>Ustilaginomycotina</taxon>
        <taxon>Ustilaginomycetes</taxon>
        <taxon>Ustilaginales</taxon>
        <taxon>Ustilaginaceae</taxon>
        <taxon>Kalmanozyma</taxon>
    </lineage>
</organism>
<evidence type="ECO:0000256" key="1">
    <source>
        <dbReference type="ARBA" id="ARBA00022603"/>
    </source>
</evidence>
<dbReference type="eggNOG" id="KOG1337">
    <property type="taxonomic scope" value="Eukaryota"/>
</dbReference>
<accession>V5ESB3</accession>
<dbReference type="Gene3D" id="3.90.1410.10">
    <property type="entry name" value="set domain protein methyltransferase, domain 1"/>
    <property type="match status" value="1"/>
</dbReference>
<dbReference type="AlphaFoldDB" id="V5ESB3"/>
<dbReference type="PANTHER" id="PTHR13271:SF47">
    <property type="entry name" value="ACTIN-HISTIDINE N-METHYLTRANSFERASE"/>
    <property type="match status" value="1"/>
</dbReference>
<dbReference type="RefSeq" id="XP_016289768.1">
    <property type="nucleotide sequence ID" value="XM_016439431.1"/>
</dbReference>
<keyword evidence="1" id="KW-0489">Methyltransferase</keyword>
<dbReference type="HOGENOM" id="CLU_041939_2_1_1"/>
<dbReference type="PANTHER" id="PTHR13271">
    <property type="entry name" value="UNCHARACTERIZED PUTATIVE METHYLTRANSFERASE"/>
    <property type="match status" value="1"/>
</dbReference>
<reference evidence="6" key="1">
    <citation type="journal article" date="2013" name="Genome Announc.">
        <title>Draft genome sequence of Pseudozyma brasiliensis sp. nov. strain GHG001, a high producer of endo-1,4-xylanase isolated from an insect pest of sugarcane.</title>
        <authorList>
            <person name="Oliveira J.V.D.C."/>
            <person name="dos Santos R.A.C."/>
            <person name="Borges T.A."/>
            <person name="Riano-Pachon D.M."/>
            <person name="Goldman G.H."/>
        </authorList>
    </citation>
    <scope>NUCLEOTIDE SEQUENCE [LARGE SCALE GENOMIC DNA]</scope>
    <source>
        <strain evidence="6">GHG001</strain>
    </source>
</reference>
<evidence type="ECO:0000313" key="6">
    <source>
        <dbReference type="Proteomes" id="UP000019377"/>
    </source>
</evidence>
<dbReference type="OMA" id="DECFITY"/>
<evidence type="ECO:0000313" key="5">
    <source>
        <dbReference type="EMBL" id="EST04779.1"/>
    </source>
</evidence>
<dbReference type="SUPFAM" id="SSF82199">
    <property type="entry name" value="SET domain"/>
    <property type="match status" value="1"/>
</dbReference>
<protein>
    <recommendedName>
        <fullName evidence="7">SET domain-containing protein</fullName>
    </recommendedName>
</protein>
<dbReference type="GeneID" id="27422143"/>
<dbReference type="InterPro" id="IPR046341">
    <property type="entry name" value="SET_dom_sf"/>
</dbReference>
<keyword evidence="3" id="KW-0949">S-adenosyl-L-methionine</keyword>
<keyword evidence="6" id="KW-1185">Reference proteome</keyword>
<gene>
    <name evidence="5" type="ORF">PSEUBRA_SCAF8g02138</name>
</gene>
<keyword evidence="2" id="KW-0808">Transferase</keyword>
<proteinExistence type="predicted"/>
<feature type="region of interest" description="Disordered" evidence="4">
    <location>
        <begin position="416"/>
        <end position="448"/>
    </location>
</feature>
<dbReference type="EMBL" id="KI545894">
    <property type="protein sequence ID" value="EST04779.1"/>
    <property type="molecule type" value="Genomic_DNA"/>
</dbReference>
<name>V5ESB3_KALBG</name>
<dbReference type="OrthoDB" id="341421at2759"/>
<dbReference type="STRING" id="1365824.V5ESB3"/>
<evidence type="ECO:0000256" key="3">
    <source>
        <dbReference type="ARBA" id="ARBA00022691"/>
    </source>
</evidence>
<dbReference type="Proteomes" id="UP000019377">
    <property type="component" value="Unassembled WGS sequence"/>
</dbReference>
<dbReference type="GO" id="GO:0016279">
    <property type="term" value="F:protein-lysine N-methyltransferase activity"/>
    <property type="evidence" value="ECO:0007669"/>
    <property type="project" value="UniProtKB-ARBA"/>
</dbReference>